<name>A0ACD4ZCA0_9ACTN</name>
<sequence length="133" mass="14448">MWIWMTTQPERDEAKARADLRETVDARRNGLVEAASDGVLQDEEITELFPPEKPARGLVDVKRRGEATTVTAGLLGHGPPRAFIFVLEATVAGCYAFDVTPSVNGNVRVSARELPDETCEVSSVRGKPNAVAQ</sequence>
<keyword evidence="2" id="KW-1185">Reference proteome</keyword>
<evidence type="ECO:0000313" key="2">
    <source>
        <dbReference type="Proteomes" id="UP001348369"/>
    </source>
</evidence>
<reference evidence="1" key="1">
    <citation type="submission" date="2022-10" db="EMBL/GenBank/DDBJ databases">
        <title>The complete genomes of actinobacterial strains from the NBC collection.</title>
        <authorList>
            <person name="Joergensen T.S."/>
            <person name="Alvarez Arevalo M."/>
            <person name="Sterndorff E.B."/>
            <person name="Faurdal D."/>
            <person name="Vuksanovic O."/>
            <person name="Mourched A.-S."/>
            <person name="Charusanti P."/>
            <person name="Shaw S."/>
            <person name="Blin K."/>
            <person name="Weber T."/>
        </authorList>
    </citation>
    <scope>NUCLEOTIDE SEQUENCE</scope>
    <source>
        <strain evidence="1">NBC 01771</strain>
    </source>
</reference>
<dbReference type="Proteomes" id="UP001348369">
    <property type="component" value="Chromosome"/>
</dbReference>
<organism evidence="1 2">
    <name type="scientific">Streptomyces scopuliridis</name>
    <dbReference type="NCBI Taxonomy" id="452529"/>
    <lineage>
        <taxon>Bacteria</taxon>
        <taxon>Bacillati</taxon>
        <taxon>Actinomycetota</taxon>
        <taxon>Actinomycetes</taxon>
        <taxon>Kitasatosporales</taxon>
        <taxon>Streptomycetaceae</taxon>
        <taxon>Streptomyces</taxon>
    </lineage>
</organism>
<evidence type="ECO:0000313" key="1">
    <source>
        <dbReference type="EMBL" id="WSB96050.1"/>
    </source>
</evidence>
<protein>
    <submittedName>
        <fullName evidence="1">Uncharacterized protein</fullName>
    </submittedName>
</protein>
<accession>A0ACD4ZCA0</accession>
<dbReference type="EMBL" id="CP109109">
    <property type="protein sequence ID" value="WSB96050.1"/>
    <property type="molecule type" value="Genomic_DNA"/>
</dbReference>
<proteinExistence type="predicted"/>
<gene>
    <name evidence="1" type="ORF">OG835_02900</name>
</gene>